<feature type="signal peptide" evidence="2">
    <location>
        <begin position="1"/>
        <end position="29"/>
    </location>
</feature>
<accession>A0AA35ZYY9</accession>
<feature type="compositionally biased region" description="Basic and acidic residues" evidence="1">
    <location>
        <begin position="34"/>
        <end position="52"/>
    </location>
</feature>
<name>A0AA35ZYY9_LACSI</name>
<dbReference type="EMBL" id="OX465085">
    <property type="protein sequence ID" value="CAI9301514.1"/>
    <property type="molecule type" value="Genomic_DNA"/>
</dbReference>
<organism evidence="3 4">
    <name type="scientific">Lactuca saligna</name>
    <name type="common">Willowleaf lettuce</name>
    <dbReference type="NCBI Taxonomy" id="75948"/>
    <lineage>
        <taxon>Eukaryota</taxon>
        <taxon>Viridiplantae</taxon>
        <taxon>Streptophyta</taxon>
        <taxon>Embryophyta</taxon>
        <taxon>Tracheophyta</taxon>
        <taxon>Spermatophyta</taxon>
        <taxon>Magnoliopsida</taxon>
        <taxon>eudicotyledons</taxon>
        <taxon>Gunneridae</taxon>
        <taxon>Pentapetalae</taxon>
        <taxon>asterids</taxon>
        <taxon>campanulids</taxon>
        <taxon>Asterales</taxon>
        <taxon>Asteraceae</taxon>
        <taxon>Cichorioideae</taxon>
        <taxon>Cichorieae</taxon>
        <taxon>Lactucinae</taxon>
        <taxon>Lactuca</taxon>
    </lineage>
</organism>
<feature type="region of interest" description="Disordered" evidence="1">
    <location>
        <begin position="31"/>
        <end position="64"/>
    </location>
</feature>
<gene>
    <name evidence="3" type="ORF">LSALG_LOCUS40060</name>
</gene>
<dbReference type="AlphaFoldDB" id="A0AA35ZYY9"/>
<evidence type="ECO:0000256" key="2">
    <source>
        <dbReference type="SAM" id="SignalP"/>
    </source>
</evidence>
<evidence type="ECO:0000313" key="4">
    <source>
        <dbReference type="Proteomes" id="UP001177003"/>
    </source>
</evidence>
<keyword evidence="2" id="KW-0732">Signal</keyword>
<dbReference type="Proteomes" id="UP001177003">
    <property type="component" value="Chromosome 9"/>
</dbReference>
<protein>
    <submittedName>
        <fullName evidence="3">Uncharacterized protein</fullName>
    </submittedName>
</protein>
<reference evidence="3" key="1">
    <citation type="submission" date="2023-04" db="EMBL/GenBank/DDBJ databases">
        <authorList>
            <person name="Vijverberg K."/>
            <person name="Xiong W."/>
            <person name="Schranz E."/>
        </authorList>
    </citation>
    <scope>NUCLEOTIDE SEQUENCE</scope>
</reference>
<proteinExistence type="predicted"/>
<evidence type="ECO:0000313" key="3">
    <source>
        <dbReference type="EMBL" id="CAI9301514.1"/>
    </source>
</evidence>
<sequence>MIRPSLSLFEKLQLIFAMLNLILSVLGSGASMKKGGEEEEKIKKETDRKDNKASCLGKGKGKGILKDENDENLMMTKSERIIMEKQNKELYELNALNKKFEVEEVETKNAKLVLETKKIFISNLVSEAHSKGSHR</sequence>
<keyword evidence="4" id="KW-1185">Reference proteome</keyword>
<evidence type="ECO:0000256" key="1">
    <source>
        <dbReference type="SAM" id="MobiDB-lite"/>
    </source>
</evidence>
<feature type="chain" id="PRO_5041441132" evidence="2">
    <location>
        <begin position="30"/>
        <end position="135"/>
    </location>
</feature>